<gene>
    <name evidence="1" type="ORF">GBAR_LOCUS29128</name>
</gene>
<dbReference type="EMBL" id="CASHTH010004081">
    <property type="protein sequence ID" value="CAI8053260.1"/>
    <property type="molecule type" value="Genomic_DNA"/>
</dbReference>
<proteinExistence type="predicted"/>
<evidence type="ECO:0000313" key="1">
    <source>
        <dbReference type="EMBL" id="CAI8053260.1"/>
    </source>
</evidence>
<keyword evidence="2" id="KW-1185">Reference proteome</keyword>
<dbReference type="Proteomes" id="UP001174909">
    <property type="component" value="Unassembled WGS sequence"/>
</dbReference>
<reference evidence="1" key="1">
    <citation type="submission" date="2023-03" db="EMBL/GenBank/DDBJ databases">
        <authorList>
            <person name="Steffen K."/>
            <person name="Cardenas P."/>
        </authorList>
    </citation>
    <scope>NUCLEOTIDE SEQUENCE</scope>
</reference>
<accession>A0AA35XIX3</accession>
<evidence type="ECO:0000313" key="2">
    <source>
        <dbReference type="Proteomes" id="UP001174909"/>
    </source>
</evidence>
<dbReference type="AlphaFoldDB" id="A0AA35XIX3"/>
<feature type="non-terminal residue" evidence="1">
    <location>
        <position position="1"/>
    </location>
</feature>
<comment type="caution">
    <text evidence="1">The sequence shown here is derived from an EMBL/GenBank/DDBJ whole genome shotgun (WGS) entry which is preliminary data.</text>
</comment>
<name>A0AA35XIX3_GEOBA</name>
<sequence>QQTRVYNSIDDHLISELSRIVCYNQTIYDDALVEGSEYFGLTLSVSEASTFTQVRPMYDQAAILILDNDGAGKRSVVGGSNAFTHIIKPKSVTNETKYQAHTLATRQVPGFSQCYSSSSCTGSTIAAVSARDCCVGTDDGLSFSNGGSCTACVVHGFSTARSSVEEG</sequence>
<dbReference type="SUPFAM" id="SSF141072">
    <property type="entry name" value="CalX-like"/>
    <property type="match status" value="1"/>
</dbReference>
<protein>
    <submittedName>
        <fullName evidence="1">Uncharacterized protein</fullName>
    </submittedName>
</protein>
<organism evidence="1 2">
    <name type="scientific">Geodia barretti</name>
    <name type="common">Barrett's horny sponge</name>
    <dbReference type="NCBI Taxonomy" id="519541"/>
    <lineage>
        <taxon>Eukaryota</taxon>
        <taxon>Metazoa</taxon>
        <taxon>Porifera</taxon>
        <taxon>Demospongiae</taxon>
        <taxon>Heteroscleromorpha</taxon>
        <taxon>Tetractinellida</taxon>
        <taxon>Astrophorina</taxon>
        <taxon>Geodiidae</taxon>
        <taxon>Geodia</taxon>
    </lineage>
</organism>
<dbReference type="InterPro" id="IPR038081">
    <property type="entry name" value="CalX-like_sf"/>
</dbReference>